<dbReference type="RefSeq" id="WP_101683841.1">
    <property type="nucleotide sequence ID" value="NZ_PJRP01000013.1"/>
</dbReference>
<name>A0A2N5C7A9_9BURK</name>
<evidence type="ECO:0000256" key="2">
    <source>
        <dbReference type="ARBA" id="ARBA00022695"/>
    </source>
</evidence>
<evidence type="ECO:0000313" key="5">
    <source>
        <dbReference type="EMBL" id="PLP98077.1"/>
    </source>
</evidence>
<comment type="caution">
    <text evidence="5">The sequence shown here is derived from an EMBL/GenBank/DDBJ whole genome shotgun (WGS) entry which is preliminary data.</text>
</comment>
<dbReference type="InterPro" id="IPR048903">
    <property type="entry name" value="MdcG_N"/>
</dbReference>
<gene>
    <name evidence="5" type="ORF">CYJ10_23390</name>
</gene>
<accession>A0A2N5C7A9</accession>
<dbReference type="OrthoDB" id="1275217at2"/>
<dbReference type="NCBIfam" id="TIGR03135">
    <property type="entry name" value="malonate_mdcG"/>
    <property type="match status" value="1"/>
</dbReference>
<dbReference type="Pfam" id="PF20866">
    <property type="entry name" value="MdcG_N"/>
    <property type="match status" value="1"/>
</dbReference>
<dbReference type="AlphaFoldDB" id="A0A2N5C7A9"/>
<dbReference type="InterPro" id="IPR017557">
    <property type="entry name" value="Holo-ACP_synthase"/>
</dbReference>
<keyword evidence="1" id="KW-0808">Transferase</keyword>
<evidence type="ECO:0000256" key="1">
    <source>
        <dbReference type="ARBA" id="ARBA00022679"/>
    </source>
</evidence>
<evidence type="ECO:0000259" key="3">
    <source>
        <dbReference type="Pfam" id="PF10620"/>
    </source>
</evidence>
<protein>
    <submittedName>
        <fullName evidence="5">Malonate decarboxylase holo-ACP synthase</fullName>
    </submittedName>
</protein>
<dbReference type="EMBL" id="PJRP01000013">
    <property type="protein sequence ID" value="PLP98077.1"/>
    <property type="molecule type" value="Genomic_DNA"/>
</dbReference>
<dbReference type="InterPro" id="IPR049180">
    <property type="entry name" value="MdcG_C"/>
</dbReference>
<dbReference type="Proteomes" id="UP000234341">
    <property type="component" value="Unassembled WGS sequence"/>
</dbReference>
<keyword evidence="2" id="KW-0548">Nucleotidyltransferase</keyword>
<sequence>MRLRPHDLIWLRDPAALIATGDVPDWADADWLAQAPLVVRRDRDIAGRIARIPVGVRGRSRAQRHAGWIDADQCATVVSPFDIAREGFWRLHPRRDEIPALHALDPIARQLGALPHPWGVTGAVGFTLASGIDVLHTGSDIDLLLDAPERLSAATLAALQSLIYTDTDADVVRLDIQVATPYGAFALRERLRTGGRVLLKTDTGPVLSEDPWRAPCQPC</sequence>
<evidence type="ECO:0000313" key="6">
    <source>
        <dbReference type="Proteomes" id="UP000234341"/>
    </source>
</evidence>
<reference evidence="5 6" key="1">
    <citation type="submission" date="2017-12" db="EMBL/GenBank/DDBJ databases">
        <title>Genome sequence of the active heterotrophic nitrifier-denitrifier, Cupriavidus pauculus UM1.</title>
        <authorList>
            <person name="Putonti C."/>
            <person name="Castignetti D."/>
        </authorList>
    </citation>
    <scope>NUCLEOTIDE SEQUENCE [LARGE SCALE GENOMIC DNA]</scope>
    <source>
        <strain evidence="5 6">UM1</strain>
    </source>
</reference>
<dbReference type="GO" id="GO:0016779">
    <property type="term" value="F:nucleotidyltransferase activity"/>
    <property type="evidence" value="ECO:0007669"/>
    <property type="project" value="UniProtKB-KW"/>
</dbReference>
<feature type="domain" description="Phosphoribosyl-dephospho-CoA transferase MdcG C-terminal" evidence="3">
    <location>
        <begin position="97"/>
        <end position="211"/>
    </location>
</feature>
<feature type="domain" description="Phosphoribosyl-dephospho-CoA transferase MdcG N-terminal" evidence="4">
    <location>
        <begin position="4"/>
        <end position="80"/>
    </location>
</feature>
<dbReference type="Pfam" id="PF10620">
    <property type="entry name" value="MdcG"/>
    <property type="match status" value="1"/>
</dbReference>
<proteinExistence type="predicted"/>
<dbReference type="NCBIfam" id="NF002332">
    <property type="entry name" value="PRK01293.1"/>
    <property type="match status" value="1"/>
</dbReference>
<organism evidence="5 6">
    <name type="scientific">Cupriavidus pauculus</name>
    <dbReference type="NCBI Taxonomy" id="82633"/>
    <lineage>
        <taxon>Bacteria</taxon>
        <taxon>Pseudomonadati</taxon>
        <taxon>Pseudomonadota</taxon>
        <taxon>Betaproteobacteria</taxon>
        <taxon>Burkholderiales</taxon>
        <taxon>Burkholderiaceae</taxon>
        <taxon>Cupriavidus</taxon>
    </lineage>
</organism>
<evidence type="ECO:0000259" key="4">
    <source>
        <dbReference type="Pfam" id="PF20866"/>
    </source>
</evidence>